<dbReference type="InterPro" id="IPR029069">
    <property type="entry name" value="HotDog_dom_sf"/>
</dbReference>
<protein>
    <submittedName>
        <fullName evidence="4">Thioesterase</fullName>
    </submittedName>
</protein>
<dbReference type="SUPFAM" id="SSF54637">
    <property type="entry name" value="Thioesterase/thiol ester dehydrase-isomerase"/>
    <property type="match status" value="1"/>
</dbReference>
<dbReference type="NCBIfam" id="TIGR00369">
    <property type="entry name" value="unchar_dom_1"/>
    <property type="match status" value="1"/>
</dbReference>
<comment type="similarity">
    <text evidence="1">Belongs to the thioesterase PaaI family.</text>
</comment>
<organism evidence="4 5">
    <name type="scientific">OM182 bacterium BACL3 MAG-120507-bin80</name>
    <dbReference type="NCBI Taxonomy" id="1655577"/>
    <lineage>
        <taxon>Bacteria</taxon>
        <taxon>Pseudomonadati</taxon>
        <taxon>Pseudomonadota</taxon>
        <taxon>Gammaproteobacteria</taxon>
        <taxon>OMG group</taxon>
        <taxon>OM182 clade</taxon>
    </lineage>
</organism>
<proteinExistence type="inferred from homology"/>
<dbReference type="PANTHER" id="PTHR21660:SF1">
    <property type="entry name" value="ACYL-COENZYME A THIOESTERASE 13"/>
    <property type="match status" value="1"/>
</dbReference>
<evidence type="ECO:0000259" key="3">
    <source>
        <dbReference type="Pfam" id="PF03061"/>
    </source>
</evidence>
<dbReference type="PANTHER" id="PTHR21660">
    <property type="entry name" value="THIOESTERASE SUPERFAMILY MEMBER-RELATED"/>
    <property type="match status" value="1"/>
</dbReference>
<evidence type="ECO:0000256" key="2">
    <source>
        <dbReference type="ARBA" id="ARBA00022801"/>
    </source>
</evidence>
<comment type="caution">
    <text evidence="4">The sequence shown here is derived from an EMBL/GenBank/DDBJ whole genome shotgun (WGS) entry which is preliminary data.</text>
</comment>
<dbReference type="CDD" id="cd03443">
    <property type="entry name" value="PaaI_thioesterase"/>
    <property type="match status" value="1"/>
</dbReference>
<dbReference type="Gene3D" id="3.10.129.10">
    <property type="entry name" value="Hotdog Thioesterase"/>
    <property type="match status" value="1"/>
</dbReference>
<dbReference type="InterPro" id="IPR006683">
    <property type="entry name" value="Thioestr_dom"/>
</dbReference>
<evidence type="ECO:0000313" key="4">
    <source>
        <dbReference type="EMBL" id="KRO71668.1"/>
    </source>
</evidence>
<keyword evidence="2" id="KW-0378">Hydrolase</keyword>
<dbReference type="Proteomes" id="UP000051934">
    <property type="component" value="Unassembled WGS sequence"/>
</dbReference>
<evidence type="ECO:0000313" key="5">
    <source>
        <dbReference type="Proteomes" id="UP000051934"/>
    </source>
</evidence>
<dbReference type="InterPro" id="IPR003736">
    <property type="entry name" value="PAAI_dom"/>
</dbReference>
<reference evidence="4 5" key="1">
    <citation type="submission" date="2015-10" db="EMBL/GenBank/DDBJ databases">
        <title>Metagenome-Assembled Genomes uncover a global brackish microbiome.</title>
        <authorList>
            <person name="Hugerth L.W."/>
            <person name="Larsson J."/>
            <person name="Alneberg J."/>
            <person name="Lindh M.V."/>
            <person name="Legrand C."/>
            <person name="Pinhassi J."/>
            <person name="Andersson A.F."/>
        </authorList>
    </citation>
    <scope>NUCLEOTIDE SEQUENCE [LARGE SCALE GENOMIC DNA]</scope>
    <source>
        <strain evidence="4">BACL4 MAG-120507-bin80</strain>
    </source>
</reference>
<dbReference type="EMBL" id="LIBB01000152">
    <property type="protein sequence ID" value="KRO71668.1"/>
    <property type="molecule type" value="Genomic_DNA"/>
</dbReference>
<accession>A0A0R2S9W9</accession>
<gene>
    <name evidence="4" type="ORF">ABR69_06660</name>
</gene>
<dbReference type="GO" id="GO:0047617">
    <property type="term" value="F:fatty acyl-CoA hydrolase activity"/>
    <property type="evidence" value="ECO:0007669"/>
    <property type="project" value="InterPro"/>
</dbReference>
<dbReference type="InterPro" id="IPR039298">
    <property type="entry name" value="ACOT13"/>
</dbReference>
<sequence>MDARVRKAVDRELHKNLGMNPISSEDGVGIITIKLEEYALNPHGVFHGGIIYLICDVCAYFGLLSILDEGLDAVTHDIQVSILRSAKLGDVVEFESKVIRLGKRLAFLETTATSGGEVIATSKITKSIMNF</sequence>
<feature type="domain" description="Thioesterase" evidence="3">
    <location>
        <begin position="43"/>
        <end position="116"/>
    </location>
</feature>
<dbReference type="AlphaFoldDB" id="A0A0R2S9W9"/>
<dbReference type="Pfam" id="PF03061">
    <property type="entry name" value="4HBT"/>
    <property type="match status" value="1"/>
</dbReference>
<name>A0A0R2S9W9_9GAMM</name>
<evidence type="ECO:0000256" key="1">
    <source>
        <dbReference type="ARBA" id="ARBA00008324"/>
    </source>
</evidence>